<reference evidence="3" key="1">
    <citation type="submission" date="2019-03" db="EMBL/GenBank/DDBJ databases">
        <title>Improved annotation for the trematode Fasciola hepatica.</title>
        <authorList>
            <person name="Choi Y.-J."/>
            <person name="Martin J."/>
            <person name="Mitreva M."/>
        </authorList>
    </citation>
    <scope>NUCLEOTIDE SEQUENCE [LARGE SCALE GENOMIC DNA]</scope>
</reference>
<feature type="compositionally biased region" description="Basic residues" evidence="1">
    <location>
        <begin position="110"/>
        <end position="130"/>
    </location>
</feature>
<accession>A0A4E0RYQ7</accession>
<feature type="region of interest" description="Disordered" evidence="1">
    <location>
        <begin position="107"/>
        <end position="137"/>
    </location>
</feature>
<feature type="domain" description="Trematode PH-like" evidence="2">
    <location>
        <begin position="3"/>
        <end position="121"/>
    </location>
</feature>
<evidence type="ECO:0000313" key="4">
    <source>
        <dbReference type="Proteomes" id="UP000230066"/>
    </source>
</evidence>
<feature type="region of interest" description="Disordered" evidence="1">
    <location>
        <begin position="374"/>
        <end position="417"/>
    </location>
</feature>
<evidence type="ECO:0000256" key="1">
    <source>
        <dbReference type="SAM" id="MobiDB-lite"/>
    </source>
</evidence>
<evidence type="ECO:0000313" key="3">
    <source>
        <dbReference type="EMBL" id="THD27487.1"/>
    </source>
</evidence>
<dbReference type="Pfam" id="PF25356">
    <property type="entry name" value="PH_trem"/>
    <property type="match status" value="1"/>
</dbReference>
<proteinExistence type="predicted"/>
<sequence length="432" mass="49796">MDITADVLGRTRVHGDELLTDGLARSVVTRQLNKNQTEGQAKFHSDRIHYSNRSPISQPDNSKTVYYDDVSNVYTFHDRSNLIMLAIDDPDDGRIYQTFRVNNPSDVDRIKRHIKDHRRDRRSSSRSRSRRGYDSPGLYPYDERAYSRLSKVYRPISRSPSPIYVETLTPVQSVPVVERVETVPVVERVETVPVVERVETVPVVERVETVPVVERVELVERVETVPVVERIERTPVIERVQQIPTIIRERTPSPIYVTPMPQPPSTYVRPTEIYAPDPEPDPVIYRSTKREISVTPTYVERVEQIPVVERVETVPVIERVETVPVVERVVQEQQPSPVYVQTVQTRPRTVSTTNTYVRPAEVVVTEPVTEQVRYRRSSRSRYAESTHRQRSKSPGRRSSSSRRPHSPVYGYEDRTKSGDAIVLKRVETINPT</sequence>
<dbReference type="AlphaFoldDB" id="A0A4E0RYQ7"/>
<comment type="caution">
    <text evidence="3">The sequence shown here is derived from an EMBL/GenBank/DDBJ whole genome shotgun (WGS) entry which is preliminary data.</text>
</comment>
<name>A0A4E0RYQ7_FASHE</name>
<dbReference type="EMBL" id="JXXN02000409">
    <property type="protein sequence ID" value="THD27487.1"/>
    <property type="molecule type" value="Genomic_DNA"/>
</dbReference>
<organism evidence="3 4">
    <name type="scientific">Fasciola hepatica</name>
    <name type="common">Liver fluke</name>
    <dbReference type="NCBI Taxonomy" id="6192"/>
    <lineage>
        <taxon>Eukaryota</taxon>
        <taxon>Metazoa</taxon>
        <taxon>Spiralia</taxon>
        <taxon>Lophotrochozoa</taxon>
        <taxon>Platyhelminthes</taxon>
        <taxon>Trematoda</taxon>
        <taxon>Digenea</taxon>
        <taxon>Plagiorchiida</taxon>
        <taxon>Echinostomata</taxon>
        <taxon>Echinostomatoidea</taxon>
        <taxon>Fasciolidae</taxon>
        <taxon>Fasciola</taxon>
    </lineage>
</organism>
<keyword evidence="4" id="KW-1185">Reference proteome</keyword>
<gene>
    <name evidence="3" type="ORF">D915_001699</name>
</gene>
<evidence type="ECO:0000259" key="2">
    <source>
        <dbReference type="Pfam" id="PF25356"/>
    </source>
</evidence>
<feature type="compositionally biased region" description="Basic residues" evidence="1">
    <location>
        <begin position="388"/>
        <end position="405"/>
    </location>
</feature>
<dbReference type="InterPro" id="IPR057376">
    <property type="entry name" value="PH_trem"/>
</dbReference>
<dbReference type="Proteomes" id="UP000230066">
    <property type="component" value="Unassembled WGS sequence"/>
</dbReference>
<protein>
    <recommendedName>
        <fullName evidence="2">Trematode PH-like domain-containing protein</fullName>
    </recommendedName>
</protein>